<evidence type="ECO:0000256" key="1">
    <source>
        <dbReference type="SAM" id="MobiDB-lite"/>
    </source>
</evidence>
<evidence type="ECO:0000313" key="4">
    <source>
        <dbReference type="Proteomes" id="UP000245771"/>
    </source>
</evidence>
<feature type="compositionally biased region" description="Basic and acidic residues" evidence="1">
    <location>
        <begin position="108"/>
        <end position="121"/>
    </location>
</feature>
<sequence>MVEMQFISVSFLKRDGGQSNDGHISVNHNTPLQLVIVIGVVVLTITLLSSLIWMCCASSRSKYRRDRFSKFFKIGNGGGQKMQSRSWNPQKPGSVYEFGDADSLDGLSLREKSDVSNDRNSRTSNRSGNNKAPILSPLSPMPMLKEDRGVNPFEDAASRNVDQNGSGAAVSAPPQAAHPPVQRGRGWQLFDGQVNQQGQDLEAGTLPPARRPSFIDRLLAHRSLSQTNAVKMHTANTIASPSPTQDAFRAANNRAVLPPLDRCVTTPALFSNSALGGQRTIPSTPAIPGSGLISAIGGAFRRVSQTHQQVTGRRKYVPSPRQLPIESDYEGTIGGRDADLPMARRADQRRPLCAESHYTPSFTNDPFAASPIAVQRSPAINAAAAVMAGKLGAGALSPCSRPNNMVASPTPLPFAPSPLGQSQPKMQEKIAGTPHHTPGMAGVGTNWPRRMSETSIIQIYKDEKGGFDDIKRQRDWQHSHDASSSRPPKKDKLQKWIASNQFAAVPPPDDVSRRGSAISFAISDRSMPSVSRQNSVTYATNAHRKRPNGPKAGPSTKSAKELQRIASLRPHFAPMTTLASWLENDGQDEHTEEITSDATVKQSKGPEMERMASRTTEAEKHSIIEKYLDRPDEGDPFDDRSQVTDYNQRGMIWEDIPSASGPPSYRTNPSRTSRKKGIAHEPSASKRETVTVTGEGGVTAEFTLVNSAADNEDEEAERRRLKSEKKMRKRMREARRAAKRAAKEAAAAGLNPELMTLPAVRAAMNELTDAINTSDSSKAREQTLRHQLLDQSDVVSAEGPPSFVEEGVKVEEKSESKVHPVAPVKWVAELLDKSPEITEAFQASILMEKLKAEQRAQEQLPEYKASSPRSKSRSKAVKPKKSNSYTRKSRRARLPVVRVLSPPESPLTSASEYPSSVDRQRRSSMPNNRSFLVESRRGSQETETTLNQHQSMIEQRGMPTKRIVSMPMMDKVESVQQQVQDPPRRQSTQRRLPLPPVKHHGAARPISAYEQVSASVWIQ</sequence>
<gene>
    <name evidence="3" type="ORF">FA14DRAFT_155814</name>
</gene>
<evidence type="ECO:0000313" key="3">
    <source>
        <dbReference type="EMBL" id="PWN36410.1"/>
    </source>
</evidence>
<feature type="compositionally biased region" description="Low complexity" evidence="1">
    <location>
        <begin position="690"/>
        <end position="703"/>
    </location>
</feature>
<dbReference type="GeneID" id="37019566"/>
<keyword evidence="2" id="KW-0472">Membrane</keyword>
<dbReference type="Proteomes" id="UP000245771">
    <property type="component" value="Unassembled WGS sequence"/>
</dbReference>
<feature type="region of interest" description="Disordered" evidence="1">
    <location>
        <begin position="536"/>
        <end position="560"/>
    </location>
</feature>
<feature type="compositionally biased region" description="Basic residues" evidence="1">
    <location>
        <begin position="870"/>
        <end position="893"/>
    </location>
</feature>
<dbReference type="AlphaFoldDB" id="A0A316VFV2"/>
<feature type="region of interest" description="Disordered" evidence="1">
    <location>
        <begin position="107"/>
        <end position="183"/>
    </location>
</feature>
<feature type="region of interest" description="Disordered" evidence="1">
    <location>
        <begin position="857"/>
        <end position="953"/>
    </location>
</feature>
<accession>A0A316VFV2</accession>
<dbReference type="EMBL" id="KZ819603">
    <property type="protein sequence ID" value="PWN36410.1"/>
    <property type="molecule type" value="Genomic_DNA"/>
</dbReference>
<feature type="region of interest" description="Disordered" evidence="1">
    <location>
        <begin position="474"/>
        <end position="493"/>
    </location>
</feature>
<feature type="transmembrane region" description="Helical" evidence="2">
    <location>
        <begin position="34"/>
        <end position="57"/>
    </location>
</feature>
<feature type="compositionally biased region" description="Low complexity" evidence="1">
    <location>
        <begin position="122"/>
        <end position="143"/>
    </location>
</feature>
<keyword evidence="2" id="KW-1133">Transmembrane helix</keyword>
<dbReference type="STRING" id="1280837.A0A316VFV2"/>
<feature type="region of interest" description="Disordered" evidence="1">
    <location>
        <begin position="587"/>
        <end position="621"/>
    </location>
</feature>
<dbReference type="OrthoDB" id="3367072at2759"/>
<feature type="compositionally biased region" description="Polar residues" evidence="1">
    <location>
        <begin position="941"/>
        <end position="953"/>
    </location>
</feature>
<organism evidence="3 4">
    <name type="scientific">Meira miltonrushii</name>
    <dbReference type="NCBI Taxonomy" id="1280837"/>
    <lineage>
        <taxon>Eukaryota</taxon>
        <taxon>Fungi</taxon>
        <taxon>Dikarya</taxon>
        <taxon>Basidiomycota</taxon>
        <taxon>Ustilaginomycotina</taxon>
        <taxon>Exobasidiomycetes</taxon>
        <taxon>Exobasidiales</taxon>
        <taxon>Brachybasidiaceae</taxon>
        <taxon>Meira</taxon>
    </lineage>
</organism>
<keyword evidence="2" id="KW-0812">Transmembrane</keyword>
<dbReference type="RefSeq" id="XP_025356712.1">
    <property type="nucleotide sequence ID" value="XM_025497785.1"/>
</dbReference>
<protein>
    <submittedName>
        <fullName evidence="3">Uncharacterized protein</fullName>
    </submittedName>
</protein>
<name>A0A316VFV2_9BASI</name>
<feature type="region of interest" description="Disordered" evidence="1">
    <location>
        <begin position="971"/>
        <end position="1006"/>
    </location>
</feature>
<feature type="compositionally biased region" description="Basic and acidic residues" evidence="1">
    <location>
        <begin position="604"/>
        <end position="621"/>
    </location>
</feature>
<feature type="region of interest" description="Disordered" evidence="1">
    <location>
        <begin position="651"/>
        <end position="746"/>
    </location>
</feature>
<evidence type="ECO:0000256" key="2">
    <source>
        <dbReference type="SAM" id="Phobius"/>
    </source>
</evidence>
<dbReference type="InParanoid" id="A0A316VFV2"/>
<feature type="compositionally biased region" description="Basic residues" evidence="1">
    <location>
        <begin position="719"/>
        <end position="740"/>
    </location>
</feature>
<proteinExistence type="predicted"/>
<keyword evidence="4" id="KW-1185">Reference proteome</keyword>
<reference evidence="3 4" key="1">
    <citation type="journal article" date="2018" name="Mol. Biol. Evol.">
        <title>Broad Genomic Sampling Reveals a Smut Pathogenic Ancestry of the Fungal Clade Ustilaginomycotina.</title>
        <authorList>
            <person name="Kijpornyongpan T."/>
            <person name="Mondo S.J."/>
            <person name="Barry K."/>
            <person name="Sandor L."/>
            <person name="Lee J."/>
            <person name="Lipzen A."/>
            <person name="Pangilinan J."/>
            <person name="LaButti K."/>
            <person name="Hainaut M."/>
            <person name="Henrissat B."/>
            <person name="Grigoriev I.V."/>
            <person name="Spatafora J.W."/>
            <person name="Aime M.C."/>
        </authorList>
    </citation>
    <scope>NUCLEOTIDE SEQUENCE [LARGE SCALE GENOMIC DNA]</scope>
    <source>
        <strain evidence="3 4">MCA 3882</strain>
    </source>
</reference>